<evidence type="ECO:0000313" key="2">
    <source>
        <dbReference type="EMBL" id="TXS90621.1"/>
    </source>
</evidence>
<dbReference type="PANTHER" id="PTHR34219:SF4">
    <property type="entry name" value="PEPSY DOMAIN-CONTAINING PROTEIN"/>
    <property type="match status" value="1"/>
</dbReference>
<sequence length="527" mass="55814">MIKLSQERTRRLIAVHGWSAVICGLFLYVVVLTGAVAVLVHEIGAWSVGGSKVAEPMAAPVDATLRELIETVPEAQREDVSLFGNAAGEIVAYFHTHQQNPASGNMEDFGTLMDIDPRSGEVLRSREDYGSEVFNAGPGDALDRFIVDLHVNLHLPEPWGLYATGILGLVMLVAAISGLLIHRHLIKDAFVAPRPTGALLEKKDRHVLAGTWGLVFGFVLAFTGSFFSFATALGLPLVAITAFGGDQVAALETLSGTPEASDPAPVPMANLDAIHARSAAEAGSVPQFTSVSHWGRADSQVLVFHAPSEGELTGTTNLFDGATGEFLGVKPSLGTVPSAGTVAFDLMGPLHFGHFAGLLSKIVWVCLGLAMCYVTITGLQLWLQRREEDPLWRRLASSVEVVAYGTPIGLAGAAHVFFLSYGRADTHYWVASGFIGFSLLTIALGLLLPRAALHRTLAGFLGALFVLLPFTRMLLGGTPWAEALAGGNGVVVAMDCVMVLSGVICCRVAAGLGWMPRFAALTPRAAT</sequence>
<reference evidence="2 3" key="1">
    <citation type="submission" date="2019-08" db="EMBL/GenBank/DDBJ databases">
        <title>Parahaliea maris sp. nov., isolated from the surface seawater.</title>
        <authorList>
            <person name="Liu Y."/>
        </authorList>
    </citation>
    <scope>NUCLEOTIDE SEQUENCE [LARGE SCALE GENOMIC DNA]</scope>
    <source>
        <strain evidence="2 3">S2-26</strain>
    </source>
</reference>
<keyword evidence="1" id="KW-0812">Transmembrane</keyword>
<feature type="transmembrane region" description="Helical" evidence="1">
    <location>
        <begin position="159"/>
        <end position="181"/>
    </location>
</feature>
<evidence type="ECO:0000313" key="3">
    <source>
        <dbReference type="Proteomes" id="UP000321933"/>
    </source>
</evidence>
<dbReference type="PANTHER" id="PTHR34219">
    <property type="entry name" value="IRON-REGULATED INNER MEMBRANE PROTEIN-RELATED"/>
    <property type="match status" value="1"/>
</dbReference>
<evidence type="ECO:0000256" key="1">
    <source>
        <dbReference type="SAM" id="Phobius"/>
    </source>
</evidence>
<feature type="transmembrane region" description="Helical" evidence="1">
    <location>
        <begin position="207"/>
        <end position="229"/>
    </location>
</feature>
<feature type="transmembrane region" description="Helical" evidence="1">
    <location>
        <begin position="362"/>
        <end position="383"/>
    </location>
</feature>
<gene>
    <name evidence="2" type="ORF">FVW59_14910</name>
</gene>
<keyword evidence="1" id="KW-0472">Membrane</keyword>
<accession>A0A5C8ZTL7</accession>
<dbReference type="Pfam" id="PF03929">
    <property type="entry name" value="PepSY_TM"/>
    <property type="match status" value="1"/>
</dbReference>
<protein>
    <submittedName>
        <fullName evidence="2">PepSY domain-containing protein</fullName>
    </submittedName>
</protein>
<feature type="transmembrane region" description="Helical" evidence="1">
    <location>
        <begin position="457"/>
        <end position="475"/>
    </location>
</feature>
<name>A0A5C8ZTL7_9GAMM</name>
<proteinExistence type="predicted"/>
<feature type="transmembrane region" description="Helical" evidence="1">
    <location>
        <begin position="12"/>
        <end position="40"/>
    </location>
</feature>
<dbReference type="InterPro" id="IPR005625">
    <property type="entry name" value="PepSY-ass_TM"/>
</dbReference>
<dbReference type="EMBL" id="VRYZ01000006">
    <property type="protein sequence ID" value="TXS90621.1"/>
    <property type="molecule type" value="Genomic_DNA"/>
</dbReference>
<feature type="transmembrane region" description="Helical" evidence="1">
    <location>
        <begin position="487"/>
        <end position="510"/>
    </location>
</feature>
<dbReference type="AlphaFoldDB" id="A0A5C8ZTL7"/>
<feature type="transmembrane region" description="Helical" evidence="1">
    <location>
        <begin position="395"/>
        <end position="421"/>
    </location>
</feature>
<comment type="caution">
    <text evidence="2">The sequence shown here is derived from an EMBL/GenBank/DDBJ whole genome shotgun (WGS) entry which is preliminary data.</text>
</comment>
<dbReference type="OrthoDB" id="9776609at2"/>
<keyword evidence="1" id="KW-1133">Transmembrane helix</keyword>
<keyword evidence="3" id="KW-1185">Reference proteome</keyword>
<organism evidence="2 3">
    <name type="scientific">Parahaliea aestuarii</name>
    <dbReference type="NCBI Taxonomy" id="1852021"/>
    <lineage>
        <taxon>Bacteria</taxon>
        <taxon>Pseudomonadati</taxon>
        <taxon>Pseudomonadota</taxon>
        <taxon>Gammaproteobacteria</taxon>
        <taxon>Cellvibrionales</taxon>
        <taxon>Halieaceae</taxon>
        <taxon>Parahaliea</taxon>
    </lineage>
</organism>
<dbReference type="Proteomes" id="UP000321933">
    <property type="component" value="Unassembled WGS sequence"/>
</dbReference>
<dbReference type="RefSeq" id="WP_148065146.1">
    <property type="nucleotide sequence ID" value="NZ_VRYZ01000006.1"/>
</dbReference>
<feature type="transmembrane region" description="Helical" evidence="1">
    <location>
        <begin position="427"/>
        <end position="448"/>
    </location>
</feature>